<keyword evidence="2" id="KW-1185">Reference proteome</keyword>
<comment type="caution">
    <text evidence="1">The sequence shown here is derived from an EMBL/GenBank/DDBJ whole genome shotgun (WGS) entry which is preliminary data.</text>
</comment>
<sequence>MKNIFLYLPTICICAQTLDSIDLDSIGNQLVQLELKNAESNSIANNNRYVTKSSTGWITDFNDDGFPDALFRFEDIGIESGENNYEYRMVLLDGKQHIIDQHIIFGGSLFSYGNLEIDQVRNGIVYALCREKPSPDAEYSDQEEPKSIELAFSLHDGKVKEKNYKRCPLATMKKQIFKKDSPLQIEASLQMDNQYNEEYYERVTYQGDTCNAYLSGCEDVVLSFGWAIPFNPTHHANPTIIKQLLLRKLFFLKEHSLFKTLVQHNLEQLEALNATLIQPNHYGNTTIQIRQLDGWQSSLYFAGNEAQGSYLTILFRKPVNLEVMDFWDSMESKVRLN</sequence>
<evidence type="ECO:0000313" key="2">
    <source>
        <dbReference type="Proteomes" id="UP000309872"/>
    </source>
</evidence>
<gene>
    <name evidence="1" type="ORF">FAZ19_12220</name>
</gene>
<organism evidence="1 2">
    <name type="scientific">Sphingobacterium alkalisoli</name>
    <dbReference type="NCBI Taxonomy" id="1874115"/>
    <lineage>
        <taxon>Bacteria</taxon>
        <taxon>Pseudomonadati</taxon>
        <taxon>Bacteroidota</taxon>
        <taxon>Sphingobacteriia</taxon>
        <taxon>Sphingobacteriales</taxon>
        <taxon>Sphingobacteriaceae</taxon>
        <taxon>Sphingobacterium</taxon>
    </lineage>
</organism>
<dbReference type="AlphaFoldDB" id="A0A4U0H2Y4"/>
<evidence type="ECO:0000313" key="1">
    <source>
        <dbReference type="EMBL" id="TJY65868.1"/>
    </source>
</evidence>
<reference evidence="1 2" key="1">
    <citation type="submission" date="2019-04" db="EMBL/GenBank/DDBJ databases">
        <title>Sphingobacterium olei sp. nov., isolated from oil-contaminated soil.</title>
        <authorList>
            <person name="Liu B."/>
        </authorList>
    </citation>
    <scope>NUCLEOTIDE SEQUENCE [LARGE SCALE GENOMIC DNA]</scope>
    <source>
        <strain evidence="1 2">Y3L14</strain>
    </source>
</reference>
<protein>
    <submittedName>
        <fullName evidence="1">Uncharacterized protein</fullName>
    </submittedName>
</protein>
<accession>A0A4U0H2Y4</accession>
<proteinExistence type="predicted"/>
<dbReference type="EMBL" id="SUKA01000003">
    <property type="protein sequence ID" value="TJY65868.1"/>
    <property type="molecule type" value="Genomic_DNA"/>
</dbReference>
<dbReference type="Proteomes" id="UP000309872">
    <property type="component" value="Unassembled WGS sequence"/>
</dbReference>
<name>A0A4U0H2Y4_9SPHI</name>
<dbReference type="OrthoDB" id="1409675at2"/>
<dbReference type="RefSeq" id="WP_136820997.1">
    <property type="nucleotide sequence ID" value="NZ_BMJX01000003.1"/>
</dbReference>